<reference evidence="1 2" key="1">
    <citation type="submission" date="2018-12" db="EMBL/GenBank/DDBJ databases">
        <authorList>
            <consortium name="Pathogen Informatics"/>
        </authorList>
    </citation>
    <scope>NUCLEOTIDE SEQUENCE [LARGE SCALE GENOMIC DNA]</scope>
    <source>
        <strain evidence="1 2">NCTC11075</strain>
    </source>
</reference>
<name>A0A3S5DNS4_CITKO</name>
<gene>
    <name evidence="1" type="ORF">NCTC11075_01594</name>
</gene>
<dbReference type="EMBL" id="LR134204">
    <property type="protein sequence ID" value="VEB87760.1"/>
    <property type="molecule type" value="Genomic_DNA"/>
</dbReference>
<evidence type="ECO:0000313" key="2">
    <source>
        <dbReference type="Proteomes" id="UP000270272"/>
    </source>
</evidence>
<dbReference type="Proteomes" id="UP000270272">
    <property type="component" value="Chromosome"/>
</dbReference>
<organism evidence="1 2">
    <name type="scientific">Citrobacter koseri</name>
    <name type="common">Citrobacter diversus</name>
    <dbReference type="NCBI Taxonomy" id="545"/>
    <lineage>
        <taxon>Bacteria</taxon>
        <taxon>Pseudomonadati</taxon>
        <taxon>Pseudomonadota</taxon>
        <taxon>Gammaproteobacteria</taxon>
        <taxon>Enterobacterales</taxon>
        <taxon>Enterobacteriaceae</taxon>
        <taxon>Citrobacter</taxon>
    </lineage>
</organism>
<proteinExistence type="predicted"/>
<accession>A0A3S5DNS4</accession>
<evidence type="ECO:0000313" key="1">
    <source>
        <dbReference type="EMBL" id="VEB87760.1"/>
    </source>
</evidence>
<sequence length="113" mass="13079">MSEQMNYVLNIDTYILQNCHEKITDIFMTKHKGAVIEHCGSDMEHFEFYFEVGLHTIGVWQMQVDAGTCNNEEDEVLRFFTELRQDDAGKLAKSILQFSDVFNMSGADIINIY</sequence>
<dbReference type="AlphaFoldDB" id="A0A3S5DNS4"/>
<protein>
    <submittedName>
        <fullName evidence="1">Uncharacterized protein</fullName>
    </submittedName>
</protein>